<proteinExistence type="predicted"/>
<dbReference type="STRING" id="1447875.A0A2B7X258"/>
<name>A0A2B7X258_9EURO</name>
<dbReference type="OrthoDB" id="3938867at2759"/>
<organism evidence="1 2">
    <name type="scientific">Helicocarpus griseus UAMH5409</name>
    <dbReference type="NCBI Taxonomy" id="1447875"/>
    <lineage>
        <taxon>Eukaryota</taxon>
        <taxon>Fungi</taxon>
        <taxon>Dikarya</taxon>
        <taxon>Ascomycota</taxon>
        <taxon>Pezizomycotina</taxon>
        <taxon>Eurotiomycetes</taxon>
        <taxon>Eurotiomycetidae</taxon>
        <taxon>Onygenales</taxon>
        <taxon>Ajellomycetaceae</taxon>
        <taxon>Helicocarpus</taxon>
    </lineage>
</organism>
<protein>
    <recommendedName>
        <fullName evidence="3">F-box domain-containing protein</fullName>
    </recommendedName>
</protein>
<accession>A0A2B7X258</accession>
<sequence>MFFAPRQNRHQTGIQLTRYRGKYYSQEIQPTSTIIQETLSSIPTDSVQYILWLKKQRQQYARKEKQLEASIFTLVDTSQSRDTTFIKGKLQEAELCDLPSPLFPRQLAHPLLLTIDLDLQILSTAAGAHFRLNNLPRDRDKFSSEASNAVLHWSTLHTAVKQSIALPWRTPTDLEYDCDNYRSNYRAVPLSTDKWLSPGFGFYGSFFELAFSVFKAAYSENISRECIRWSPNDYIFREFAYAVVSFASGRVFFRIESSPYRDVEKYKISWPPELGVECHLSNQVAGSAPEESIYWFDNVLINLVPDIPKQRHIYIDKTVNFGIKQGKSCFQAILLSLSSVVLLDVKVENGIRTVKHTDRLDLFADYMAPSASPQSPPSHAFANLQISTPQQPTSGSATSLYRKNETFIALSNFFTAATLRHLKPQSRDTKGRLPSELYYMILDCTDSATFLACAKVSHLFRSYCLSKLRLYEKNGDMGIRKSSLVDNYTHQITKVLPSRCLTVQNRVSGKIVDWSPCKEQGPPRIPGQRELLCLVPVFGESDRLSESSRAMCVFENIENPTSPQNDF</sequence>
<evidence type="ECO:0008006" key="3">
    <source>
        <dbReference type="Google" id="ProtNLM"/>
    </source>
</evidence>
<keyword evidence="2" id="KW-1185">Reference proteome</keyword>
<evidence type="ECO:0000313" key="2">
    <source>
        <dbReference type="Proteomes" id="UP000223968"/>
    </source>
</evidence>
<comment type="caution">
    <text evidence="1">The sequence shown here is derived from an EMBL/GenBank/DDBJ whole genome shotgun (WGS) entry which is preliminary data.</text>
</comment>
<gene>
    <name evidence="1" type="ORF">AJ79_07527</name>
</gene>
<evidence type="ECO:0000313" key="1">
    <source>
        <dbReference type="EMBL" id="PGH02871.1"/>
    </source>
</evidence>
<dbReference type="Proteomes" id="UP000223968">
    <property type="component" value="Unassembled WGS sequence"/>
</dbReference>
<reference evidence="1 2" key="1">
    <citation type="submission" date="2017-10" db="EMBL/GenBank/DDBJ databases">
        <title>Comparative genomics in systemic dimorphic fungi from Ajellomycetaceae.</title>
        <authorList>
            <person name="Munoz J.F."/>
            <person name="Mcewen J.G."/>
            <person name="Clay O.K."/>
            <person name="Cuomo C.A."/>
        </authorList>
    </citation>
    <scope>NUCLEOTIDE SEQUENCE [LARGE SCALE GENOMIC DNA]</scope>
    <source>
        <strain evidence="1 2">UAMH5409</strain>
    </source>
</reference>
<dbReference type="AlphaFoldDB" id="A0A2B7X258"/>
<dbReference type="EMBL" id="PDNB01000154">
    <property type="protein sequence ID" value="PGH02871.1"/>
    <property type="molecule type" value="Genomic_DNA"/>
</dbReference>